<name>A0A835YLR9_9STRA</name>
<comment type="caution">
    <text evidence="2">The sequence shown here is derived from an EMBL/GenBank/DDBJ whole genome shotgun (WGS) entry which is preliminary data.</text>
</comment>
<dbReference type="Proteomes" id="UP000664859">
    <property type="component" value="Unassembled WGS sequence"/>
</dbReference>
<evidence type="ECO:0000313" key="3">
    <source>
        <dbReference type="Proteomes" id="UP000664859"/>
    </source>
</evidence>
<dbReference type="PANTHER" id="PTHR33254">
    <property type="entry name" value="4-HYDROXY-4-METHYL-2-OXOGLUTARATE ALDOLASE 3-RELATED"/>
    <property type="match status" value="1"/>
</dbReference>
<feature type="binding site" evidence="1">
    <location>
        <position position="157"/>
    </location>
    <ligand>
        <name>Mg(2+)</name>
        <dbReference type="ChEBI" id="CHEBI:18420"/>
    </ligand>
</feature>
<dbReference type="OrthoDB" id="1476984at2759"/>
<dbReference type="GO" id="GO:0046872">
    <property type="term" value="F:metal ion binding"/>
    <property type="evidence" value="ECO:0007669"/>
    <property type="project" value="UniProtKB-KW"/>
</dbReference>
<keyword evidence="1" id="KW-0460">Magnesium</keyword>
<evidence type="ECO:0000256" key="1">
    <source>
        <dbReference type="PIRSR" id="PIRSR605493-1"/>
    </source>
</evidence>
<organism evidence="2 3">
    <name type="scientific">Tribonema minus</name>
    <dbReference type="NCBI Taxonomy" id="303371"/>
    <lineage>
        <taxon>Eukaryota</taxon>
        <taxon>Sar</taxon>
        <taxon>Stramenopiles</taxon>
        <taxon>Ochrophyta</taxon>
        <taxon>PX clade</taxon>
        <taxon>Xanthophyceae</taxon>
        <taxon>Tribonematales</taxon>
        <taxon>Tribonemataceae</taxon>
        <taxon>Tribonema</taxon>
    </lineage>
</organism>
<proteinExistence type="predicted"/>
<dbReference type="AlphaFoldDB" id="A0A835YLR9"/>
<keyword evidence="1" id="KW-0479">Metal-binding</keyword>
<accession>A0A835YLR9</accession>
<protein>
    <submittedName>
        <fullName evidence="2">Ribonuclease E inhibitor RraA/Dimethylmenaquinone methyltransferase</fullName>
    </submittedName>
</protein>
<dbReference type="CDD" id="cd16841">
    <property type="entry name" value="RraA_family"/>
    <property type="match status" value="1"/>
</dbReference>
<dbReference type="InterPro" id="IPR036704">
    <property type="entry name" value="RraA/RraA-like_sf"/>
</dbReference>
<dbReference type="EMBL" id="JAFCMP010000533">
    <property type="protein sequence ID" value="KAG5176803.1"/>
    <property type="molecule type" value="Genomic_DNA"/>
</dbReference>
<gene>
    <name evidence="2" type="ORF">JKP88DRAFT_202869</name>
</gene>
<evidence type="ECO:0000313" key="2">
    <source>
        <dbReference type="EMBL" id="KAG5176803.1"/>
    </source>
</evidence>
<dbReference type="Pfam" id="PF03737">
    <property type="entry name" value="RraA-like"/>
    <property type="match status" value="1"/>
</dbReference>
<dbReference type="SUPFAM" id="SSF89562">
    <property type="entry name" value="RraA-like"/>
    <property type="match status" value="1"/>
</dbReference>
<dbReference type="Gene3D" id="3.50.30.40">
    <property type="entry name" value="Ribonuclease E inhibitor RraA/RraA-like"/>
    <property type="match status" value="1"/>
</dbReference>
<keyword evidence="3" id="KW-1185">Reference proteome</keyword>
<feature type="binding site" evidence="1">
    <location>
        <position position="156"/>
    </location>
    <ligand>
        <name>substrate</name>
    </ligand>
</feature>
<sequence>MSFVATTCRRVLPRHCCTSLAAAARRHASTAEAWGGSSDVHLDVRWPSLREKLRKCDTPSLCDADKSLTPLTELRPRYQFGRGIKLVGRARTVQTVVGRNGLPDFRNVVEALMSSSPGEVLVIDARGSRVAVAGELFTAEARRRQLAGIIIDGACRDTPTVCRLDFPFYSRSVSPMAGVCVTLDQSLLGVPVTVSGVTVANGDVLFGDQDGVVNLGQDMDNVELLARRAAEIRQHERLVLKEVLEHDRCLAEFMTILDSHNAAKKGGKEGAK</sequence>
<reference evidence="2" key="1">
    <citation type="submission" date="2021-02" db="EMBL/GenBank/DDBJ databases">
        <title>First Annotated Genome of the Yellow-green Alga Tribonema minus.</title>
        <authorList>
            <person name="Mahan K.M."/>
        </authorList>
    </citation>
    <scope>NUCLEOTIDE SEQUENCE</scope>
    <source>
        <strain evidence="2">UTEX B ZZ1240</strain>
    </source>
</reference>
<dbReference type="InterPro" id="IPR005493">
    <property type="entry name" value="RraA/RraA-like"/>
</dbReference>
<comment type="cofactor">
    <cofactor evidence="1">
        <name>Mg(2+)</name>
        <dbReference type="ChEBI" id="CHEBI:18420"/>
    </cofactor>
</comment>
<dbReference type="PANTHER" id="PTHR33254:SF4">
    <property type="entry name" value="4-HYDROXY-4-METHYL-2-OXOGLUTARATE ALDOLASE 3-RELATED"/>
    <property type="match status" value="1"/>
</dbReference>